<proteinExistence type="predicted"/>
<reference evidence="2 3" key="1">
    <citation type="submission" date="2024-02" db="EMBL/GenBank/DDBJ databases">
        <title>A novel Wenzhouxiangellaceae bacterium, isolated from coastal sediments.</title>
        <authorList>
            <person name="Du Z.-J."/>
            <person name="Ye Y.-Q."/>
            <person name="Zhang X.-Y."/>
        </authorList>
    </citation>
    <scope>NUCLEOTIDE SEQUENCE [LARGE SCALE GENOMIC DNA]</scope>
    <source>
        <strain evidence="2 3">CH-27</strain>
    </source>
</reference>
<sequence>MNLNSVNAISRRFGFRSTARLVLLGLALGLGSGSAVAGDATAAETEKQVTGLWLYTGLTTSGGNEMPLTGVFLFKDDTFIQHAVFNGEPLEAQGSMAHAGPYQAHAGYVHLVAEQTISTSGGENPSLSFQANTEHDVTVDRDGESLSLVFSMGTGTVQDFEWVGPGEGELYQLEDGAFALVDGHFVLVEGDADAIVSGYGTYDRDGENLSLNVILWTDASSEGATNVADVTIEATFDGTTLTLADGRSFKVES</sequence>
<dbReference type="AlphaFoldDB" id="A0AAW9R665"/>
<evidence type="ECO:0000256" key="1">
    <source>
        <dbReference type="SAM" id="SignalP"/>
    </source>
</evidence>
<feature type="signal peptide" evidence="1">
    <location>
        <begin position="1"/>
        <end position="37"/>
    </location>
</feature>
<evidence type="ECO:0008006" key="4">
    <source>
        <dbReference type="Google" id="ProtNLM"/>
    </source>
</evidence>
<comment type="caution">
    <text evidence="2">The sequence shown here is derived from an EMBL/GenBank/DDBJ whole genome shotgun (WGS) entry which is preliminary data.</text>
</comment>
<keyword evidence="1" id="KW-0732">Signal</keyword>
<dbReference type="Proteomes" id="UP001359886">
    <property type="component" value="Unassembled WGS sequence"/>
</dbReference>
<dbReference type="RefSeq" id="WP_354693478.1">
    <property type="nucleotide sequence ID" value="NZ_JAZHOG010000001.1"/>
</dbReference>
<evidence type="ECO:0000313" key="3">
    <source>
        <dbReference type="Proteomes" id="UP001359886"/>
    </source>
</evidence>
<protein>
    <recommendedName>
        <fullName evidence="4">Lipocalin-like domain-containing protein</fullName>
    </recommendedName>
</protein>
<organism evidence="2 3">
    <name type="scientific">Elongatibacter sediminis</name>
    <dbReference type="NCBI Taxonomy" id="3119006"/>
    <lineage>
        <taxon>Bacteria</taxon>
        <taxon>Pseudomonadati</taxon>
        <taxon>Pseudomonadota</taxon>
        <taxon>Gammaproteobacteria</taxon>
        <taxon>Chromatiales</taxon>
        <taxon>Wenzhouxiangellaceae</taxon>
        <taxon>Elongatibacter</taxon>
    </lineage>
</organism>
<dbReference type="EMBL" id="JAZHOG010000001">
    <property type="protein sequence ID" value="MEJ8566155.1"/>
    <property type="molecule type" value="Genomic_DNA"/>
</dbReference>
<accession>A0AAW9R665</accession>
<name>A0AAW9R665_9GAMM</name>
<feature type="chain" id="PRO_5043656557" description="Lipocalin-like domain-containing protein" evidence="1">
    <location>
        <begin position="38"/>
        <end position="253"/>
    </location>
</feature>
<evidence type="ECO:0000313" key="2">
    <source>
        <dbReference type="EMBL" id="MEJ8566155.1"/>
    </source>
</evidence>
<keyword evidence="3" id="KW-1185">Reference proteome</keyword>
<gene>
    <name evidence="2" type="ORF">V3330_00850</name>
</gene>